<keyword evidence="2" id="KW-1185">Reference proteome</keyword>
<dbReference type="EMBL" id="ML178823">
    <property type="protein sequence ID" value="TFL02260.1"/>
    <property type="molecule type" value="Genomic_DNA"/>
</dbReference>
<evidence type="ECO:0000313" key="2">
    <source>
        <dbReference type="Proteomes" id="UP000305067"/>
    </source>
</evidence>
<sequence>MRQATLEPLLHRLLVDETPQAMDYLTVIDGTITALKPCHSESGTQITSITGRSADGLPFEHEDFDLVIDCTGRAQCGINWLSDVGFVSPPRVTYSPHYPTRP</sequence>
<organism evidence="1 2">
    <name type="scientific">Pterulicium gracile</name>
    <dbReference type="NCBI Taxonomy" id="1884261"/>
    <lineage>
        <taxon>Eukaryota</taxon>
        <taxon>Fungi</taxon>
        <taxon>Dikarya</taxon>
        <taxon>Basidiomycota</taxon>
        <taxon>Agaricomycotina</taxon>
        <taxon>Agaricomycetes</taxon>
        <taxon>Agaricomycetidae</taxon>
        <taxon>Agaricales</taxon>
        <taxon>Pleurotineae</taxon>
        <taxon>Pterulaceae</taxon>
        <taxon>Pterulicium</taxon>
    </lineage>
</organism>
<gene>
    <name evidence="1" type="ORF">BDV98DRAFT_57131</name>
</gene>
<dbReference type="Proteomes" id="UP000305067">
    <property type="component" value="Unassembled WGS sequence"/>
</dbReference>
<dbReference type="OrthoDB" id="10051892at2759"/>
<proteinExistence type="predicted"/>
<accession>A0A5C3QM59</accession>
<protein>
    <submittedName>
        <fullName evidence="1">Uncharacterized protein</fullName>
    </submittedName>
</protein>
<name>A0A5C3QM59_9AGAR</name>
<evidence type="ECO:0000313" key="1">
    <source>
        <dbReference type="EMBL" id="TFL02260.1"/>
    </source>
</evidence>
<reference evidence="1 2" key="1">
    <citation type="journal article" date="2019" name="Nat. Ecol. Evol.">
        <title>Megaphylogeny resolves global patterns of mushroom evolution.</title>
        <authorList>
            <person name="Varga T."/>
            <person name="Krizsan K."/>
            <person name="Foldi C."/>
            <person name="Dima B."/>
            <person name="Sanchez-Garcia M."/>
            <person name="Sanchez-Ramirez S."/>
            <person name="Szollosi G.J."/>
            <person name="Szarkandi J.G."/>
            <person name="Papp V."/>
            <person name="Albert L."/>
            <person name="Andreopoulos W."/>
            <person name="Angelini C."/>
            <person name="Antonin V."/>
            <person name="Barry K.W."/>
            <person name="Bougher N.L."/>
            <person name="Buchanan P."/>
            <person name="Buyck B."/>
            <person name="Bense V."/>
            <person name="Catcheside P."/>
            <person name="Chovatia M."/>
            <person name="Cooper J."/>
            <person name="Damon W."/>
            <person name="Desjardin D."/>
            <person name="Finy P."/>
            <person name="Geml J."/>
            <person name="Haridas S."/>
            <person name="Hughes K."/>
            <person name="Justo A."/>
            <person name="Karasinski D."/>
            <person name="Kautmanova I."/>
            <person name="Kiss B."/>
            <person name="Kocsube S."/>
            <person name="Kotiranta H."/>
            <person name="LaButti K.M."/>
            <person name="Lechner B.E."/>
            <person name="Liimatainen K."/>
            <person name="Lipzen A."/>
            <person name="Lukacs Z."/>
            <person name="Mihaltcheva S."/>
            <person name="Morgado L.N."/>
            <person name="Niskanen T."/>
            <person name="Noordeloos M.E."/>
            <person name="Ohm R.A."/>
            <person name="Ortiz-Santana B."/>
            <person name="Ovrebo C."/>
            <person name="Racz N."/>
            <person name="Riley R."/>
            <person name="Savchenko A."/>
            <person name="Shiryaev A."/>
            <person name="Soop K."/>
            <person name="Spirin V."/>
            <person name="Szebenyi C."/>
            <person name="Tomsovsky M."/>
            <person name="Tulloss R.E."/>
            <person name="Uehling J."/>
            <person name="Grigoriev I.V."/>
            <person name="Vagvolgyi C."/>
            <person name="Papp T."/>
            <person name="Martin F.M."/>
            <person name="Miettinen O."/>
            <person name="Hibbett D.S."/>
            <person name="Nagy L.G."/>
        </authorList>
    </citation>
    <scope>NUCLEOTIDE SEQUENCE [LARGE SCALE GENOMIC DNA]</scope>
    <source>
        <strain evidence="1 2">CBS 309.79</strain>
    </source>
</reference>
<dbReference type="AlphaFoldDB" id="A0A5C3QM59"/>